<feature type="domain" description="Nephrocystin 3-like N-terminal" evidence="2">
    <location>
        <begin position="2"/>
        <end position="175"/>
    </location>
</feature>
<feature type="domain" description="DUF7791" evidence="3">
    <location>
        <begin position="285"/>
        <end position="403"/>
    </location>
</feature>
<protein>
    <recommendedName>
        <fullName evidence="7">NACHT domain-containing protein</fullName>
    </recommendedName>
</protein>
<reference evidence="6" key="3">
    <citation type="submission" date="2025-04" db="UniProtKB">
        <authorList>
            <consortium name="RefSeq"/>
        </authorList>
    </citation>
    <scope>IDENTIFICATION</scope>
    <source>
        <strain evidence="6">CBS 304.34</strain>
    </source>
</reference>
<dbReference type="InterPro" id="IPR056884">
    <property type="entry name" value="NPHP3-like_N"/>
</dbReference>
<dbReference type="AlphaFoldDB" id="A0A6A6YSC3"/>
<dbReference type="EMBL" id="MU003698">
    <property type="protein sequence ID" value="KAF2811409.1"/>
    <property type="molecule type" value="Genomic_DNA"/>
</dbReference>
<dbReference type="PANTHER" id="PTHR10039">
    <property type="entry name" value="AMELOGENIN"/>
    <property type="match status" value="1"/>
</dbReference>
<proteinExistence type="predicted"/>
<organism evidence="4">
    <name type="scientific">Mytilinidion resinicola</name>
    <dbReference type="NCBI Taxonomy" id="574789"/>
    <lineage>
        <taxon>Eukaryota</taxon>
        <taxon>Fungi</taxon>
        <taxon>Dikarya</taxon>
        <taxon>Ascomycota</taxon>
        <taxon>Pezizomycotina</taxon>
        <taxon>Dothideomycetes</taxon>
        <taxon>Pleosporomycetidae</taxon>
        <taxon>Mytilinidiales</taxon>
        <taxon>Mytilinidiaceae</taxon>
        <taxon>Mytilinidion</taxon>
    </lineage>
</organism>
<feature type="non-terminal residue" evidence="4">
    <location>
        <position position="407"/>
    </location>
</feature>
<gene>
    <name evidence="4 6" type="ORF">BDZ99DRAFT_559411</name>
</gene>
<evidence type="ECO:0000259" key="3">
    <source>
        <dbReference type="Pfam" id="PF25053"/>
    </source>
</evidence>
<keyword evidence="1" id="KW-0677">Repeat</keyword>
<dbReference type="SUPFAM" id="SSF52540">
    <property type="entry name" value="P-loop containing nucleoside triphosphate hydrolases"/>
    <property type="match status" value="1"/>
</dbReference>
<evidence type="ECO:0000313" key="4">
    <source>
        <dbReference type="EMBL" id="KAF2811409.1"/>
    </source>
</evidence>
<dbReference type="Proteomes" id="UP000504636">
    <property type="component" value="Unplaced"/>
</dbReference>
<dbReference type="GeneID" id="54468148"/>
<dbReference type="OrthoDB" id="443402at2759"/>
<dbReference type="Pfam" id="PF24883">
    <property type="entry name" value="NPHP3_N"/>
    <property type="match status" value="1"/>
</dbReference>
<name>A0A6A6YSC3_9PEZI</name>
<evidence type="ECO:0000256" key="1">
    <source>
        <dbReference type="ARBA" id="ARBA00022737"/>
    </source>
</evidence>
<evidence type="ECO:0008006" key="7">
    <source>
        <dbReference type="Google" id="ProtNLM"/>
    </source>
</evidence>
<reference evidence="6" key="2">
    <citation type="submission" date="2020-04" db="EMBL/GenBank/DDBJ databases">
        <authorList>
            <consortium name="NCBI Genome Project"/>
        </authorList>
    </citation>
    <scope>NUCLEOTIDE SEQUENCE</scope>
    <source>
        <strain evidence="6">CBS 304.34</strain>
    </source>
</reference>
<dbReference type="InterPro" id="IPR056693">
    <property type="entry name" value="DUF7791"/>
</dbReference>
<sequence>RFNEWLRTGRPDSNVFWISGRPGSGKSTLMKYLWRNTDVEKGLQGWAGDRTLIRLNFFFWAAGSSLEKSRKGLLRSLLFQILRRVPNIIRIVCHEKLKEAKRSIDGGILCEGVFWEESELVSTLIDVVEKAISSPFCLCFFMDGLDEYDGSSLEIVGIIKRLAEIADVKLYIASRPLSIFGDHFGQDDRWNLPIHKLTEDDIRLYTRDTLEANKTFRHISQNDGRYQDLVAEIVENAHGVFLWVTLVIRSLLVGITAKDQIEFLQGRFRDIPQDLNDMYEQILKKIDPVYKAHAAKIFLILAYQGTTLNSSVKFWPVLMFYYLDAEVKDFSVKLAIQDVSEDQVLERYNETCRTINKVCSGLVEAAAAGTEKRKYWNYLKPPFFIHQSAKEYLQAHTTSSFLRSGIP</sequence>
<dbReference type="PANTHER" id="PTHR10039:SF5">
    <property type="entry name" value="NACHT DOMAIN-CONTAINING PROTEIN"/>
    <property type="match status" value="1"/>
</dbReference>
<keyword evidence="5" id="KW-1185">Reference proteome</keyword>
<evidence type="ECO:0000313" key="6">
    <source>
        <dbReference type="RefSeq" id="XP_033578373.1"/>
    </source>
</evidence>
<reference evidence="4 6" key="1">
    <citation type="journal article" date="2020" name="Stud. Mycol.">
        <title>101 Dothideomycetes genomes: a test case for predicting lifestyles and emergence of pathogens.</title>
        <authorList>
            <person name="Haridas S."/>
            <person name="Albert R."/>
            <person name="Binder M."/>
            <person name="Bloem J."/>
            <person name="Labutti K."/>
            <person name="Salamov A."/>
            <person name="Andreopoulos B."/>
            <person name="Baker S."/>
            <person name="Barry K."/>
            <person name="Bills G."/>
            <person name="Bluhm B."/>
            <person name="Cannon C."/>
            <person name="Castanera R."/>
            <person name="Culley D."/>
            <person name="Daum C."/>
            <person name="Ezra D."/>
            <person name="Gonzalez J."/>
            <person name="Henrissat B."/>
            <person name="Kuo A."/>
            <person name="Liang C."/>
            <person name="Lipzen A."/>
            <person name="Lutzoni F."/>
            <person name="Magnuson J."/>
            <person name="Mondo S."/>
            <person name="Nolan M."/>
            <person name="Ohm R."/>
            <person name="Pangilinan J."/>
            <person name="Park H.-J."/>
            <person name="Ramirez L."/>
            <person name="Alfaro M."/>
            <person name="Sun H."/>
            <person name="Tritt A."/>
            <person name="Yoshinaga Y."/>
            <person name="Zwiers L.-H."/>
            <person name="Turgeon B."/>
            <person name="Goodwin S."/>
            <person name="Spatafora J."/>
            <person name="Crous P."/>
            <person name="Grigoriev I."/>
        </authorList>
    </citation>
    <scope>NUCLEOTIDE SEQUENCE</scope>
    <source>
        <strain evidence="4 6">CBS 304.34</strain>
    </source>
</reference>
<feature type="non-terminal residue" evidence="4">
    <location>
        <position position="1"/>
    </location>
</feature>
<dbReference type="Pfam" id="PF25053">
    <property type="entry name" value="DUF7791"/>
    <property type="match status" value="1"/>
</dbReference>
<accession>A0A6A6YSC3</accession>
<dbReference type="Gene3D" id="3.40.50.300">
    <property type="entry name" value="P-loop containing nucleotide triphosphate hydrolases"/>
    <property type="match status" value="1"/>
</dbReference>
<dbReference type="InterPro" id="IPR027417">
    <property type="entry name" value="P-loop_NTPase"/>
</dbReference>
<evidence type="ECO:0000259" key="2">
    <source>
        <dbReference type="Pfam" id="PF24883"/>
    </source>
</evidence>
<dbReference type="RefSeq" id="XP_033578373.1">
    <property type="nucleotide sequence ID" value="XM_033727255.1"/>
</dbReference>
<evidence type="ECO:0000313" key="5">
    <source>
        <dbReference type="Proteomes" id="UP000504636"/>
    </source>
</evidence>